<organism evidence="2 3">
    <name type="scientific">Lujinxingia litoralis</name>
    <dbReference type="NCBI Taxonomy" id="2211119"/>
    <lineage>
        <taxon>Bacteria</taxon>
        <taxon>Deltaproteobacteria</taxon>
        <taxon>Bradymonadales</taxon>
        <taxon>Lujinxingiaceae</taxon>
        <taxon>Lujinxingia</taxon>
    </lineage>
</organism>
<sequence length="123" mass="13928">MVGDVMRELERFDRVLRWRVRVSAVCYALFVAVGLAANWQGWLDREPTPVVALLLVAFFVWPQRALPRGFKLEEVSHGGEALEASRARLDRRLRAVRGLYFLGAVVILVIAPWVMGKPVWAGI</sequence>
<gene>
    <name evidence="2" type="ORF">DL240_06750</name>
</gene>
<feature type="transmembrane region" description="Helical" evidence="1">
    <location>
        <begin position="95"/>
        <end position="115"/>
    </location>
</feature>
<accession>A0A328C933</accession>
<comment type="caution">
    <text evidence="2">The sequence shown here is derived from an EMBL/GenBank/DDBJ whole genome shotgun (WGS) entry which is preliminary data.</text>
</comment>
<keyword evidence="1" id="KW-0472">Membrane</keyword>
<dbReference type="OrthoDB" id="5521005at2"/>
<dbReference type="EMBL" id="QHKO01000002">
    <property type="protein sequence ID" value="RAL23846.1"/>
    <property type="molecule type" value="Genomic_DNA"/>
</dbReference>
<keyword evidence="1" id="KW-1133">Transmembrane helix</keyword>
<evidence type="ECO:0008006" key="4">
    <source>
        <dbReference type="Google" id="ProtNLM"/>
    </source>
</evidence>
<evidence type="ECO:0000313" key="3">
    <source>
        <dbReference type="Proteomes" id="UP000249169"/>
    </source>
</evidence>
<feature type="transmembrane region" description="Helical" evidence="1">
    <location>
        <begin position="48"/>
        <end position="66"/>
    </location>
</feature>
<name>A0A328C933_9DELT</name>
<evidence type="ECO:0000256" key="1">
    <source>
        <dbReference type="SAM" id="Phobius"/>
    </source>
</evidence>
<keyword evidence="3" id="KW-1185">Reference proteome</keyword>
<dbReference type="RefSeq" id="WP_111729104.1">
    <property type="nucleotide sequence ID" value="NZ_QHKO01000002.1"/>
</dbReference>
<proteinExistence type="predicted"/>
<evidence type="ECO:0000313" key="2">
    <source>
        <dbReference type="EMBL" id="RAL23846.1"/>
    </source>
</evidence>
<keyword evidence="1" id="KW-0812">Transmembrane</keyword>
<dbReference type="AlphaFoldDB" id="A0A328C933"/>
<protein>
    <recommendedName>
        <fullName evidence="4">Transmembrane protein</fullName>
    </recommendedName>
</protein>
<reference evidence="2 3" key="1">
    <citation type="submission" date="2018-05" db="EMBL/GenBank/DDBJ databases">
        <title>Lujinxingia marina gen. nov. sp. nov., a new facultative anaerobic member of the class Deltaproteobacteria, and proposal of Lujinxingaceae fam. nov.</title>
        <authorList>
            <person name="Li C.-M."/>
        </authorList>
    </citation>
    <scope>NUCLEOTIDE SEQUENCE [LARGE SCALE GENOMIC DNA]</scope>
    <source>
        <strain evidence="2 3">B210</strain>
    </source>
</reference>
<feature type="transmembrane region" description="Helical" evidence="1">
    <location>
        <begin position="20"/>
        <end position="42"/>
    </location>
</feature>
<dbReference type="Proteomes" id="UP000249169">
    <property type="component" value="Unassembled WGS sequence"/>
</dbReference>